<feature type="chain" id="PRO_5011572416" description="Neutral metalloprotease" evidence="1">
    <location>
        <begin position="30"/>
        <end position="529"/>
    </location>
</feature>
<dbReference type="NCBIfam" id="NF045524">
    <property type="entry name" value="MXAN_6640_HExxH"/>
    <property type="match status" value="1"/>
</dbReference>
<reference evidence="2 3" key="1">
    <citation type="submission" date="2016-10" db="EMBL/GenBank/DDBJ databases">
        <authorList>
            <person name="de Groot N.N."/>
        </authorList>
    </citation>
    <scope>NUCLEOTIDE SEQUENCE [LARGE SCALE GENOMIC DNA]</scope>
    <source>
        <strain evidence="2 3">CGMCC 1.11156</strain>
    </source>
</reference>
<evidence type="ECO:0000313" key="2">
    <source>
        <dbReference type="EMBL" id="SFI34050.1"/>
    </source>
</evidence>
<protein>
    <recommendedName>
        <fullName evidence="4">Neutral metalloprotease</fullName>
    </recommendedName>
</protein>
<sequence>MSAQPTRTPLLVVVVAVLAALLAAPVAQAEAPAAGPPGAAPASGSQARQALVAAQSILRGDSDVLARGSASSASSDGDATLALRDLVLLKDQLTGADREAAERLLARPTGGNQDPQDDGYSVPEATPVCSADVCVHYVATTRDAATPAYVNTALATLTSVHNTYVGAGYREPKGDGTRGGGSNLMDIYLSDIGDAGLYGYCTTDDKTAFKAPWARSAYCVLDNDYARSEFGDANTAEENLQVTAAHEYFHAVQYAYDFKEDSWLLEATATWAEDELFDAVNDNVQYLGYSPLTRPRLPMDSSGGGFFYGTFVFFRFLTERFPAAQGGLPTLVRDIWRKADGTKGAPDQYSWQAVATVLRGKKTTAAKAFTAFAEANRRPAQTYDEGAANRYPKARLADSLTLGVRQFRREVRLSHLTSATYRLTPGGALRNKAFKLRVLLDLAPTFRGSSAIVTVYTTSGDVRRNIIKLRKDGNATKVVPFSKAGVRQVEVTLVNASGRYDCFVRGAFSCQGDSRDDRQVQRFSARAFR</sequence>
<dbReference type="AlphaFoldDB" id="A0A1I3HEQ0"/>
<dbReference type="STRING" id="1005945.SAMN05216561_107147"/>
<gene>
    <name evidence="2" type="ORF">SAMN05216561_107147</name>
</gene>
<accession>A0A1I3HEQ0</accession>
<proteinExistence type="predicted"/>
<evidence type="ECO:0008006" key="4">
    <source>
        <dbReference type="Google" id="ProtNLM"/>
    </source>
</evidence>
<evidence type="ECO:0000256" key="1">
    <source>
        <dbReference type="SAM" id="SignalP"/>
    </source>
</evidence>
<dbReference type="EMBL" id="FOQG01000007">
    <property type="protein sequence ID" value="SFI34050.1"/>
    <property type="molecule type" value="Genomic_DNA"/>
</dbReference>
<dbReference type="Proteomes" id="UP000198649">
    <property type="component" value="Unassembled WGS sequence"/>
</dbReference>
<keyword evidence="3" id="KW-1185">Reference proteome</keyword>
<dbReference type="RefSeq" id="WP_091112954.1">
    <property type="nucleotide sequence ID" value="NZ_BKAF01000008.1"/>
</dbReference>
<evidence type="ECO:0000313" key="3">
    <source>
        <dbReference type="Proteomes" id="UP000198649"/>
    </source>
</evidence>
<feature type="signal peptide" evidence="1">
    <location>
        <begin position="1"/>
        <end position="29"/>
    </location>
</feature>
<dbReference type="OrthoDB" id="2079373at2"/>
<organism evidence="2 3">
    <name type="scientific">Nocardioides psychrotolerans</name>
    <dbReference type="NCBI Taxonomy" id="1005945"/>
    <lineage>
        <taxon>Bacteria</taxon>
        <taxon>Bacillati</taxon>
        <taxon>Actinomycetota</taxon>
        <taxon>Actinomycetes</taxon>
        <taxon>Propionibacteriales</taxon>
        <taxon>Nocardioidaceae</taxon>
        <taxon>Nocardioides</taxon>
    </lineage>
</organism>
<keyword evidence="1" id="KW-0732">Signal</keyword>
<name>A0A1I3HEQ0_9ACTN</name>